<feature type="transmembrane region" description="Helical" evidence="5">
    <location>
        <begin position="78"/>
        <end position="98"/>
    </location>
</feature>
<dbReference type="KEGG" id="cpyr:CYJ47_02070"/>
<feature type="transmembrane region" description="Helical" evidence="5">
    <location>
        <begin position="12"/>
        <end position="30"/>
    </location>
</feature>
<reference evidence="7" key="2">
    <citation type="submission" date="2023-10" db="EMBL/GenBank/DDBJ databases">
        <authorList>
            <person name="Choi B."/>
        </authorList>
    </citation>
    <scope>NUCLEOTIDE SEQUENCE</scope>
    <source>
        <strain evidence="7">UMB0763</strain>
    </source>
</reference>
<evidence type="ECO:0000313" key="8">
    <source>
        <dbReference type="Proteomes" id="UP000234560"/>
    </source>
</evidence>
<dbReference type="EMBL" id="CP136958">
    <property type="protein sequence ID" value="WOT02582.1"/>
    <property type="molecule type" value="Genomic_DNA"/>
</dbReference>
<dbReference type="Proteomes" id="UP000234560">
    <property type="component" value="Chromosome"/>
</dbReference>
<feature type="domain" description="Methylamine utilisation protein MauE" evidence="6">
    <location>
        <begin position="8"/>
        <end position="139"/>
    </location>
</feature>
<dbReference type="Pfam" id="PF07291">
    <property type="entry name" value="MauE"/>
    <property type="match status" value="1"/>
</dbReference>
<evidence type="ECO:0000256" key="4">
    <source>
        <dbReference type="ARBA" id="ARBA00023136"/>
    </source>
</evidence>
<dbReference type="AlphaFoldDB" id="A0AAF0YSG7"/>
<gene>
    <name evidence="7" type="ORF">CYJ47_02070</name>
</gene>
<organism evidence="7 8">
    <name type="scientific">Corynebacterium pyruviciproducens</name>
    <dbReference type="NCBI Taxonomy" id="598660"/>
    <lineage>
        <taxon>Bacteria</taxon>
        <taxon>Bacillati</taxon>
        <taxon>Actinomycetota</taxon>
        <taxon>Actinomycetes</taxon>
        <taxon>Mycobacteriales</taxon>
        <taxon>Corynebacteriaceae</taxon>
        <taxon>Corynebacterium</taxon>
    </lineage>
</organism>
<dbReference type="InterPro" id="IPR009908">
    <property type="entry name" value="Methylamine_util_MauE"/>
</dbReference>
<evidence type="ECO:0000256" key="5">
    <source>
        <dbReference type="SAM" id="Phobius"/>
    </source>
</evidence>
<keyword evidence="3 5" id="KW-1133">Transmembrane helix</keyword>
<reference evidence="7" key="1">
    <citation type="submission" date="2017-12" db="EMBL/GenBank/DDBJ databases">
        <authorList>
            <person name="Thomas-White K."/>
            <person name="Wolfe A.J."/>
        </authorList>
    </citation>
    <scope>NUCLEOTIDE SEQUENCE</scope>
    <source>
        <strain evidence="7">UMB0763</strain>
    </source>
</reference>
<evidence type="ECO:0000256" key="1">
    <source>
        <dbReference type="ARBA" id="ARBA00004141"/>
    </source>
</evidence>
<sequence length="151" mass="16109">MTTFNLSNVISAVCRFGLAAVWLVSGYLKLIDPVGTKKSVEAYELFSMDIAHMVGTVLPLVELALGVLLLLGVFLRPVAAVSALMFVGFAIGIGSAWARGLTIDCGCFGVGGENPDAGALTYIEGIGKDILFFLMAVWTVKRPFSRWAVYA</sequence>
<keyword evidence="2 5" id="KW-0812">Transmembrane</keyword>
<keyword evidence="4 5" id="KW-0472">Membrane</keyword>
<evidence type="ECO:0000259" key="6">
    <source>
        <dbReference type="Pfam" id="PF07291"/>
    </source>
</evidence>
<evidence type="ECO:0000313" key="7">
    <source>
        <dbReference type="EMBL" id="WOT02582.1"/>
    </source>
</evidence>
<dbReference type="GO" id="GO:0016020">
    <property type="term" value="C:membrane"/>
    <property type="evidence" value="ECO:0007669"/>
    <property type="project" value="UniProtKB-SubCell"/>
</dbReference>
<comment type="subcellular location">
    <subcellularLocation>
        <location evidence="1">Membrane</location>
        <topology evidence="1">Multi-pass membrane protein</topology>
    </subcellularLocation>
</comment>
<evidence type="ECO:0000256" key="3">
    <source>
        <dbReference type="ARBA" id="ARBA00022989"/>
    </source>
</evidence>
<dbReference type="RefSeq" id="WP_101679346.1">
    <property type="nucleotide sequence ID" value="NZ_CAMIHY010000068.1"/>
</dbReference>
<dbReference type="GO" id="GO:0030416">
    <property type="term" value="P:methylamine metabolic process"/>
    <property type="evidence" value="ECO:0007669"/>
    <property type="project" value="InterPro"/>
</dbReference>
<proteinExistence type="predicted"/>
<protein>
    <submittedName>
        <fullName evidence="7">MauE/DoxX family redox-associated membrane protein</fullName>
    </submittedName>
</protein>
<accession>A0AAF0YSG7</accession>
<evidence type="ECO:0000256" key="2">
    <source>
        <dbReference type="ARBA" id="ARBA00022692"/>
    </source>
</evidence>
<feature type="transmembrane region" description="Helical" evidence="5">
    <location>
        <begin position="50"/>
        <end position="71"/>
    </location>
</feature>
<name>A0AAF0YSG7_9CORY</name>